<dbReference type="AlphaFoldDB" id="A0A940P627"/>
<evidence type="ECO:0000313" key="3">
    <source>
        <dbReference type="Proteomes" id="UP000674938"/>
    </source>
</evidence>
<sequence length="151" mass="17037">MTYNVNEKNCEAIRVAYLPFEGDTRQAPKKIPMVFRAIKGQTNGAPFFNFSQMDPVTKIGKVELCLPTREVSSNPAVQIKKIPATRALSVVHIGSYDTLLKAYQAIEAYALEQQFQLDSHFREVYLKGPGMIWQGKPEDYVTEIIIPIKEG</sequence>
<evidence type="ECO:0000313" key="2">
    <source>
        <dbReference type="EMBL" id="MBP1042289.1"/>
    </source>
</evidence>
<comment type="caution">
    <text evidence="2">The sequence shown here is derived from an EMBL/GenBank/DDBJ whole genome shotgun (WGS) entry which is preliminary data.</text>
</comment>
<dbReference type="SUPFAM" id="SSF55136">
    <property type="entry name" value="Probable bacterial effector-binding domain"/>
    <property type="match status" value="1"/>
</dbReference>
<dbReference type="SMART" id="SM00871">
    <property type="entry name" value="AraC_E_bind"/>
    <property type="match status" value="1"/>
</dbReference>
<proteinExistence type="predicted"/>
<protein>
    <submittedName>
        <fullName evidence="2">GyrI-like domain-containing protein</fullName>
    </submittedName>
</protein>
<dbReference type="RefSeq" id="WP_209529320.1">
    <property type="nucleotide sequence ID" value="NZ_JAEEGA010000009.1"/>
</dbReference>
<dbReference type="InterPro" id="IPR029442">
    <property type="entry name" value="GyrI-like"/>
</dbReference>
<accession>A0A940P627</accession>
<name>A0A940P627_9ENTE</name>
<dbReference type="Proteomes" id="UP000674938">
    <property type="component" value="Unassembled WGS sequence"/>
</dbReference>
<evidence type="ECO:0000259" key="1">
    <source>
        <dbReference type="SMART" id="SM00871"/>
    </source>
</evidence>
<dbReference type="Pfam" id="PF06445">
    <property type="entry name" value="GyrI-like"/>
    <property type="match status" value="1"/>
</dbReference>
<dbReference type="InterPro" id="IPR010499">
    <property type="entry name" value="AraC_E-bd"/>
</dbReference>
<feature type="domain" description="AraC effector-binding" evidence="1">
    <location>
        <begin position="3"/>
        <end position="149"/>
    </location>
</feature>
<dbReference type="Gene3D" id="3.20.80.10">
    <property type="entry name" value="Regulatory factor, effector binding domain"/>
    <property type="match status" value="1"/>
</dbReference>
<dbReference type="EMBL" id="JAEEGA010000009">
    <property type="protein sequence ID" value="MBP1042289.1"/>
    <property type="molecule type" value="Genomic_DNA"/>
</dbReference>
<organism evidence="2 3">
    <name type="scientific">Vagococcus allomyrinae</name>
    <dbReference type="NCBI Taxonomy" id="2794353"/>
    <lineage>
        <taxon>Bacteria</taxon>
        <taxon>Bacillati</taxon>
        <taxon>Bacillota</taxon>
        <taxon>Bacilli</taxon>
        <taxon>Lactobacillales</taxon>
        <taxon>Enterococcaceae</taxon>
        <taxon>Vagococcus</taxon>
    </lineage>
</organism>
<reference evidence="2" key="1">
    <citation type="submission" date="2020-12" db="EMBL/GenBank/DDBJ databases">
        <title>Vagococcus allomyrinae sp. nov. and Enterococcus lavae sp. nov., isolated from the larvae of Allomyrina dichotoma.</title>
        <authorList>
            <person name="Lee S.D."/>
        </authorList>
    </citation>
    <scope>NUCLEOTIDE SEQUENCE</scope>
    <source>
        <strain evidence="2">BWB3-3</strain>
    </source>
</reference>
<keyword evidence="3" id="KW-1185">Reference proteome</keyword>
<gene>
    <name evidence="2" type="ORF">I6N95_14815</name>
</gene>
<dbReference type="InterPro" id="IPR011256">
    <property type="entry name" value="Reg_factor_effector_dom_sf"/>
</dbReference>